<comment type="function">
    <text evidence="1 7">Catalyzes the insertion of molybdate into adenylated molybdopterin with the concomitant release of AMP.</text>
</comment>
<evidence type="ECO:0000256" key="1">
    <source>
        <dbReference type="ARBA" id="ARBA00002901"/>
    </source>
</evidence>
<accession>A0ABN2M3H8</accession>
<evidence type="ECO:0000256" key="2">
    <source>
        <dbReference type="ARBA" id="ARBA00005046"/>
    </source>
</evidence>
<dbReference type="SMART" id="SM00852">
    <property type="entry name" value="MoCF_biosynth"/>
    <property type="match status" value="1"/>
</dbReference>
<dbReference type="EC" id="2.10.1.1" evidence="7"/>
<reference evidence="10 11" key="1">
    <citation type="journal article" date="2019" name="Int. J. Syst. Evol. Microbiol.">
        <title>The Global Catalogue of Microorganisms (GCM) 10K type strain sequencing project: providing services to taxonomists for standard genome sequencing and annotation.</title>
        <authorList>
            <consortium name="The Broad Institute Genomics Platform"/>
            <consortium name="The Broad Institute Genome Sequencing Center for Infectious Disease"/>
            <person name="Wu L."/>
            <person name="Ma J."/>
        </authorList>
    </citation>
    <scope>NUCLEOTIDE SEQUENCE [LARGE SCALE GENOMIC DNA]</scope>
    <source>
        <strain evidence="10 11">JCM 13250</strain>
    </source>
</reference>
<keyword evidence="7" id="KW-0460">Magnesium</keyword>
<dbReference type="InterPro" id="IPR001453">
    <property type="entry name" value="MoaB/Mog_dom"/>
</dbReference>
<evidence type="ECO:0000256" key="6">
    <source>
        <dbReference type="ARBA" id="ARBA00047317"/>
    </source>
</evidence>
<dbReference type="InterPro" id="IPR036135">
    <property type="entry name" value="MoeA_linker/N_sf"/>
</dbReference>
<dbReference type="Gene3D" id="3.90.105.10">
    <property type="entry name" value="Molybdopterin biosynthesis moea protein, domain 2"/>
    <property type="match status" value="1"/>
</dbReference>
<dbReference type="CDD" id="cd00887">
    <property type="entry name" value="MoeA"/>
    <property type="match status" value="1"/>
</dbReference>
<keyword evidence="11" id="KW-1185">Reference proteome</keyword>
<evidence type="ECO:0000256" key="5">
    <source>
        <dbReference type="ARBA" id="ARBA00023150"/>
    </source>
</evidence>
<dbReference type="EMBL" id="BAAALT010000092">
    <property type="protein sequence ID" value="GAA1808318.1"/>
    <property type="molecule type" value="Genomic_DNA"/>
</dbReference>
<evidence type="ECO:0000256" key="3">
    <source>
        <dbReference type="ARBA" id="ARBA00010763"/>
    </source>
</evidence>
<comment type="cofactor">
    <cofactor evidence="7">
        <name>Mg(2+)</name>
        <dbReference type="ChEBI" id="CHEBI:18420"/>
    </cofactor>
</comment>
<dbReference type="SUPFAM" id="SSF63867">
    <property type="entry name" value="MoeA C-terminal domain-like"/>
    <property type="match status" value="1"/>
</dbReference>
<dbReference type="SUPFAM" id="SSF53218">
    <property type="entry name" value="Molybdenum cofactor biosynthesis proteins"/>
    <property type="match status" value="1"/>
</dbReference>
<evidence type="ECO:0000313" key="10">
    <source>
        <dbReference type="EMBL" id="GAA1808318.1"/>
    </source>
</evidence>
<keyword evidence="7" id="KW-0479">Metal-binding</keyword>
<dbReference type="InterPro" id="IPR036688">
    <property type="entry name" value="MoeA_C_domain_IV_sf"/>
</dbReference>
<dbReference type="Pfam" id="PF03454">
    <property type="entry name" value="MoeA_C"/>
    <property type="match status" value="1"/>
</dbReference>
<evidence type="ECO:0000256" key="8">
    <source>
        <dbReference type="SAM" id="MobiDB-lite"/>
    </source>
</evidence>
<feature type="region of interest" description="Disordered" evidence="8">
    <location>
        <begin position="114"/>
        <end position="142"/>
    </location>
</feature>
<dbReference type="Gene3D" id="2.40.340.10">
    <property type="entry name" value="MoeA, C-terminal, domain IV"/>
    <property type="match status" value="1"/>
</dbReference>
<dbReference type="PANTHER" id="PTHR10192">
    <property type="entry name" value="MOLYBDOPTERIN BIOSYNTHESIS PROTEIN"/>
    <property type="match status" value="1"/>
</dbReference>
<dbReference type="InterPro" id="IPR038987">
    <property type="entry name" value="MoeA-like"/>
</dbReference>
<dbReference type="PANTHER" id="PTHR10192:SF5">
    <property type="entry name" value="GEPHYRIN"/>
    <property type="match status" value="1"/>
</dbReference>
<comment type="pathway">
    <text evidence="2 7">Cofactor biosynthesis; molybdopterin biosynthesis.</text>
</comment>
<dbReference type="Gene3D" id="3.40.980.10">
    <property type="entry name" value="MoaB/Mog-like domain"/>
    <property type="match status" value="1"/>
</dbReference>
<name>A0ABN2M3H8_9ACTN</name>
<keyword evidence="7" id="KW-0808">Transferase</keyword>
<gene>
    <name evidence="10" type="ORF">GCM10009682_32620</name>
</gene>
<evidence type="ECO:0000256" key="4">
    <source>
        <dbReference type="ARBA" id="ARBA00022505"/>
    </source>
</evidence>
<comment type="catalytic activity">
    <reaction evidence="6">
        <text>adenylyl-molybdopterin + molybdate = Mo-molybdopterin + AMP + H(+)</text>
        <dbReference type="Rhea" id="RHEA:35047"/>
        <dbReference type="ChEBI" id="CHEBI:15378"/>
        <dbReference type="ChEBI" id="CHEBI:36264"/>
        <dbReference type="ChEBI" id="CHEBI:62727"/>
        <dbReference type="ChEBI" id="CHEBI:71302"/>
        <dbReference type="ChEBI" id="CHEBI:456215"/>
        <dbReference type="EC" id="2.10.1.1"/>
    </reaction>
</comment>
<feature type="compositionally biased region" description="Basic and acidic residues" evidence="8">
    <location>
        <begin position="125"/>
        <end position="139"/>
    </location>
</feature>
<dbReference type="InterPro" id="IPR005111">
    <property type="entry name" value="MoeA_C_domain_IV"/>
</dbReference>
<dbReference type="Gene3D" id="2.170.190.11">
    <property type="entry name" value="Molybdopterin biosynthesis moea protein, domain 3"/>
    <property type="match status" value="1"/>
</dbReference>
<comment type="similarity">
    <text evidence="3 7">Belongs to the MoeA family.</text>
</comment>
<feature type="domain" description="MoaB/Mog" evidence="9">
    <location>
        <begin position="172"/>
        <end position="314"/>
    </location>
</feature>
<keyword evidence="4 7" id="KW-0500">Molybdenum</keyword>
<keyword evidence="5 7" id="KW-0501">Molybdenum cofactor biosynthesis</keyword>
<dbReference type="SUPFAM" id="SSF63882">
    <property type="entry name" value="MoeA N-terminal region -like"/>
    <property type="match status" value="1"/>
</dbReference>
<dbReference type="RefSeq" id="WP_344132066.1">
    <property type="nucleotide sequence ID" value="NZ_BAAALT010000092.1"/>
</dbReference>
<proteinExistence type="inferred from homology"/>
<sequence>MNEAPIAWDEAVVAVHAAGRAAAAPAQALPLAECDGLTLAEPLVSLTDLPAFATSSVDGYALRGPGPWRLAGRILAGQTAPPISDGVAFEIATGAMVPAGTGHVLRVEESTLDGEVVSGTPRPLPEWREPGDEAHKGDELLPAGTPVTPAVIGMAAACGYDTVSVRRAPRTALLVFGDELRTAGLPGDGQVRDALGPQLPGWLRRLGADPLPGLSPRGPIEDTLEAHVSALKDALEQADLVCTTGGTMHGPVDHLHPALAALGARYVVNTVAVRPGFPMLVAELPGGKFVAGLPGNPQSAIVALMSLVEPLIAGLTGRAVPRRDTVTLGAPVPGRGGYTHLALVRIEDDGLAYPLAHSASAMLRGLARSDGFAVIVPGAQGDAGAVVPLVPLPIFFGARP</sequence>
<dbReference type="InterPro" id="IPR005110">
    <property type="entry name" value="MoeA_linker/N"/>
</dbReference>
<comment type="caution">
    <text evidence="10">The sequence shown here is derived from an EMBL/GenBank/DDBJ whole genome shotgun (WGS) entry which is preliminary data.</text>
</comment>
<organism evidence="10 11">
    <name type="scientific">Luedemannella flava</name>
    <dbReference type="NCBI Taxonomy" id="349316"/>
    <lineage>
        <taxon>Bacteria</taxon>
        <taxon>Bacillati</taxon>
        <taxon>Actinomycetota</taxon>
        <taxon>Actinomycetes</taxon>
        <taxon>Micromonosporales</taxon>
        <taxon>Micromonosporaceae</taxon>
        <taxon>Luedemannella</taxon>
    </lineage>
</organism>
<evidence type="ECO:0000259" key="9">
    <source>
        <dbReference type="SMART" id="SM00852"/>
    </source>
</evidence>
<dbReference type="Pfam" id="PF00994">
    <property type="entry name" value="MoCF_biosynth"/>
    <property type="match status" value="1"/>
</dbReference>
<evidence type="ECO:0000256" key="7">
    <source>
        <dbReference type="RuleBase" id="RU365090"/>
    </source>
</evidence>
<dbReference type="InterPro" id="IPR036425">
    <property type="entry name" value="MoaB/Mog-like_dom_sf"/>
</dbReference>
<dbReference type="Proteomes" id="UP001500218">
    <property type="component" value="Unassembled WGS sequence"/>
</dbReference>
<dbReference type="Pfam" id="PF03453">
    <property type="entry name" value="MoeA_N"/>
    <property type="match status" value="1"/>
</dbReference>
<evidence type="ECO:0000313" key="11">
    <source>
        <dbReference type="Proteomes" id="UP001500218"/>
    </source>
</evidence>
<protein>
    <recommendedName>
        <fullName evidence="7">Molybdopterin molybdenumtransferase</fullName>
        <ecNumber evidence="7">2.10.1.1</ecNumber>
    </recommendedName>
</protein>